<dbReference type="PANTHER" id="PTHR47618:SF1">
    <property type="entry name" value="BIFUNCTIONAL OLIGORIBONUCLEASE AND PAP PHOSPHATASE NRNA"/>
    <property type="match status" value="1"/>
</dbReference>
<dbReference type="RefSeq" id="WP_014261977.1">
    <property type="nucleotide sequence ID" value="NC_016630.1"/>
</dbReference>
<dbReference type="SUPFAM" id="SSF64182">
    <property type="entry name" value="DHH phosphoesterases"/>
    <property type="match status" value="1"/>
</dbReference>
<dbReference type="Gene3D" id="3.90.1640.10">
    <property type="entry name" value="inorganic pyrophosphatase (n-terminal core)"/>
    <property type="match status" value="1"/>
</dbReference>
<organism evidence="3 4">
    <name type="scientific">Filifactor alocis (strain ATCC 35896 / CCUG 47790 / D40 B5)</name>
    <name type="common">Fusobacterium alocis</name>
    <dbReference type="NCBI Taxonomy" id="546269"/>
    <lineage>
        <taxon>Bacteria</taxon>
        <taxon>Bacillati</taxon>
        <taxon>Bacillota</taxon>
        <taxon>Clostridia</taxon>
        <taxon>Peptostreptococcales</taxon>
        <taxon>Filifactoraceae</taxon>
        <taxon>Filifactor</taxon>
    </lineage>
</organism>
<proteinExistence type="predicted"/>
<dbReference type="GO" id="GO:0003676">
    <property type="term" value="F:nucleic acid binding"/>
    <property type="evidence" value="ECO:0007669"/>
    <property type="project" value="InterPro"/>
</dbReference>
<dbReference type="OrthoDB" id="9803668at2"/>
<protein>
    <submittedName>
        <fullName evidence="3">DHHA1 domain protein</fullName>
    </submittedName>
</protein>
<evidence type="ECO:0000259" key="1">
    <source>
        <dbReference type="Pfam" id="PF01368"/>
    </source>
</evidence>
<dbReference type="Pfam" id="PF02272">
    <property type="entry name" value="DHHA1"/>
    <property type="match status" value="1"/>
</dbReference>
<name>D6GRX4_FILAD</name>
<keyword evidence="4" id="KW-1185">Reference proteome</keyword>
<dbReference type="KEGG" id="faa:HMPREF0389_00330"/>
<dbReference type="Gene3D" id="3.10.310.30">
    <property type="match status" value="1"/>
</dbReference>
<dbReference type="eggNOG" id="COG0618">
    <property type="taxonomic scope" value="Bacteria"/>
</dbReference>
<dbReference type="Proteomes" id="UP000007468">
    <property type="component" value="Chromosome"/>
</dbReference>
<dbReference type="InterPro" id="IPR051319">
    <property type="entry name" value="Oligoribo/pAp-PDE_c-di-AMP_PDE"/>
</dbReference>
<feature type="domain" description="DDH" evidence="1">
    <location>
        <begin position="14"/>
        <end position="158"/>
    </location>
</feature>
<dbReference type="InterPro" id="IPR038763">
    <property type="entry name" value="DHH_sf"/>
</dbReference>
<dbReference type="PANTHER" id="PTHR47618">
    <property type="entry name" value="BIFUNCTIONAL OLIGORIBONUCLEASE AND PAP PHOSPHATASE NRNA"/>
    <property type="match status" value="1"/>
</dbReference>
<evidence type="ECO:0000259" key="2">
    <source>
        <dbReference type="Pfam" id="PF02272"/>
    </source>
</evidence>
<dbReference type="PATRIC" id="fig|546269.5.peg.326"/>
<dbReference type="STRING" id="546269.HMPREF0389_00330"/>
<dbReference type="Pfam" id="PF01368">
    <property type="entry name" value="DHH"/>
    <property type="match status" value="1"/>
</dbReference>
<accession>D6GRX4</accession>
<dbReference type="InterPro" id="IPR001667">
    <property type="entry name" value="DDH_dom"/>
</dbReference>
<evidence type="ECO:0000313" key="4">
    <source>
        <dbReference type="Proteomes" id="UP000007468"/>
    </source>
</evidence>
<sequence length="319" mass="36138">MDFRDIIEKNKLFIISSHIGPDGDNVSSSLAFKLALQELGKEAYYVIDDKLPQNLSFLRDYDKQMTSEKIEGYLEGKEYVFIGLDCGVIDRLKISDKIFKNSSHVINIDHHEQNEMYGDYNFVDENMSSTCELVYHHLKKYYPQCLTKDIATCLYAGILTDTGNFMYDCADSTTLMAASDLLEKGADRTTIVDCIFRSQDENYLKLLSEVLSTIQVDGILATAYLKKDMLERHHICYNDVENLVDYVINIHGVRMGILFKEKDINEIKLSLRSKGDLDVASFARKYGGGGHKNAAGCSFAGLLEDVMESVINNAREYVL</sequence>
<evidence type="ECO:0000313" key="3">
    <source>
        <dbReference type="EMBL" id="EFE28415.1"/>
    </source>
</evidence>
<dbReference type="AlphaFoldDB" id="D6GRX4"/>
<feature type="domain" description="DHHA1" evidence="2">
    <location>
        <begin position="238"/>
        <end position="317"/>
    </location>
</feature>
<gene>
    <name evidence="3" type="ordered locus">HMPREF0389_00330</name>
</gene>
<reference evidence="4" key="1">
    <citation type="submission" date="2010-12" db="EMBL/GenBank/DDBJ databases">
        <title>The genome sequence of Filifactor alocis strain ATCC 35896.</title>
        <authorList>
            <consortium name="The Broad Institute Genome Sequencing Platform"/>
            <person name="Ward D."/>
            <person name="Earl A."/>
            <person name="Feldgarden M."/>
            <person name="Young S.K."/>
            <person name="Gargeya S."/>
            <person name="Zeng Q."/>
            <person name="Alvarado L."/>
            <person name="Berlin A."/>
            <person name="Bochicchio J."/>
            <person name="Chapman S.B."/>
            <person name="Chen Z."/>
            <person name="Freedman E."/>
            <person name="Gellesch M."/>
            <person name="Goldberg J."/>
            <person name="Griggs A."/>
            <person name="Gujja S."/>
            <person name="Heilman E."/>
            <person name="Heiman D."/>
            <person name="Howarth C."/>
            <person name="Mehta T."/>
            <person name="Neiman D."/>
            <person name="Pearson M."/>
            <person name="Roberts A."/>
            <person name="Saif S."/>
            <person name="Shea T."/>
            <person name="Shenoy N."/>
            <person name="Sisk P."/>
            <person name="Stolte C."/>
            <person name="Sykes S."/>
            <person name="White J."/>
            <person name="Yandava C."/>
            <person name="Izard J."/>
            <person name="Blanton J.M."/>
            <person name="Baranova O.V."/>
            <person name="Tanner A.C."/>
            <person name="Dewhirst F.E."/>
            <person name="Haas B."/>
            <person name="Nusbaum C."/>
            <person name="Birren B."/>
        </authorList>
    </citation>
    <scope>NUCLEOTIDE SEQUENCE [LARGE SCALE GENOMIC DNA]</scope>
    <source>
        <strain evidence="4">ATCC 35896 / D40 B5</strain>
    </source>
</reference>
<dbReference type="InterPro" id="IPR003156">
    <property type="entry name" value="DHHA1_dom"/>
</dbReference>
<dbReference type="EMBL" id="CP002390">
    <property type="protein sequence ID" value="EFE28415.1"/>
    <property type="molecule type" value="Genomic_DNA"/>
</dbReference>